<reference evidence="1 2" key="1">
    <citation type="submission" date="2015-11" db="EMBL/GenBank/DDBJ databases">
        <title>Expanding the genomic diversity of Burkholderia species for the development of highly accurate diagnostics.</title>
        <authorList>
            <person name="Sahl J."/>
            <person name="Keim P."/>
            <person name="Wagner D."/>
        </authorList>
    </citation>
    <scope>NUCLEOTIDE SEQUENCE [LARGE SCALE GENOMIC DNA]</scope>
    <source>
        <strain evidence="1 2">MSMB2087WGS</strain>
    </source>
</reference>
<sequence>MNQYLSLADLDPFFKNAKKTDNITEAWRERYFKDLARIVHPPLVAFFKALKAEGRMLPIPNSDGYACRMWNTWNDAARLTSETPQAESDEKLEELARMFAHNLTFGIVYPYEKVLKKEGAEAAAAVDKRAAFDKIVNEFNLGTYETWVFSHENCWNTDLPLTLSFENWVPQGNYIERGKGSVPIQPLAPAQLQETVVEFKTGNLLVADWFRIEQFTTPTRREKTFSLNSRKGREEQTRYLAEQFGVVCVSVSNTSPSVFVEGNQVLVGNYYDDDGPFPDRFTWLGNVCTDLWAVTLVEYETLVDVVARTLPDTAKQVVDDYLAEQPRGTYGLLQLQLEPGTYYLYHFGDHEQFADMAQKAGINLDTGIVTPYFVLSKTRLLKEGAASA</sequence>
<protein>
    <submittedName>
        <fullName evidence="1">Uncharacterized protein</fullName>
    </submittedName>
</protein>
<organism evidence="1 2">
    <name type="scientific">Burkholderia ubonensis</name>
    <dbReference type="NCBI Taxonomy" id="101571"/>
    <lineage>
        <taxon>Bacteria</taxon>
        <taxon>Pseudomonadati</taxon>
        <taxon>Pseudomonadota</taxon>
        <taxon>Betaproteobacteria</taxon>
        <taxon>Burkholderiales</taxon>
        <taxon>Burkholderiaceae</taxon>
        <taxon>Burkholderia</taxon>
        <taxon>Burkholderia cepacia complex</taxon>
    </lineage>
</organism>
<evidence type="ECO:0000313" key="1">
    <source>
        <dbReference type="EMBL" id="KWA84248.1"/>
    </source>
</evidence>
<proteinExistence type="predicted"/>
<name>A0A106QDE5_9BURK</name>
<dbReference type="EMBL" id="LPHD01000049">
    <property type="protein sequence ID" value="KWA84248.1"/>
    <property type="molecule type" value="Genomic_DNA"/>
</dbReference>
<dbReference type="Proteomes" id="UP000060630">
    <property type="component" value="Unassembled WGS sequence"/>
</dbReference>
<gene>
    <name evidence="1" type="ORF">WL29_23085</name>
</gene>
<dbReference type="AlphaFoldDB" id="A0A106QDE5"/>
<comment type="caution">
    <text evidence="1">The sequence shown here is derived from an EMBL/GenBank/DDBJ whole genome shotgun (WGS) entry which is preliminary data.</text>
</comment>
<accession>A0A106QDE5</accession>
<evidence type="ECO:0000313" key="2">
    <source>
        <dbReference type="Proteomes" id="UP000060630"/>
    </source>
</evidence>